<gene>
    <name evidence="2" type="ORF">OCGS_2633</name>
</gene>
<accession>K2GKK2</accession>
<feature type="compositionally biased region" description="Pro residues" evidence="1">
    <location>
        <begin position="57"/>
        <end position="78"/>
    </location>
</feature>
<dbReference type="PATRIC" id="fig|1231392.3.peg.2650"/>
<evidence type="ECO:0000313" key="3">
    <source>
        <dbReference type="Proteomes" id="UP000006765"/>
    </source>
</evidence>
<organism evidence="2 3">
    <name type="scientific">Oceaniovalibus guishaninsula JLT2003</name>
    <dbReference type="NCBI Taxonomy" id="1231392"/>
    <lineage>
        <taxon>Bacteria</taxon>
        <taxon>Pseudomonadati</taxon>
        <taxon>Pseudomonadota</taxon>
        <taxon>Alphaproteobacteria</taxon>
        <taxon>Rhodobacterales</taxon>
        <taxon>Roseobacteraceae</taxon>
        <taxon>Oceaniovalibus</taxon>
    </lineage>
</organism>
<dbReference type="OrthoDB" id="7477461at2"/>
<dbReference type="eggNOG" id="ENOG5033GK9">
    <property type="taxonomic scope" value="Bacteria"/>
</dbReference>
<dbReference type="RefSeq" id="WP_007427785.1">
    <property type="nucleotide sequence ID" value="NZ_AMGO01000067.1"/>
</dbReference>
<dbReference type="AlphaFoldDB" id="K2GKK2"/>
<name>K2GKK2_9RHOB</name>
<comment type="caution">
    <text evidence="2">The sequence shown here is derived from an EMBL/GenBank/DDBJ whole genome shotgun (WGS) entry which is preliminary data.</text>
</comment>
<dbReference type="STRING" id="1231392.OCGS_2633"/>
<feature type="region of interest" description="Disordered" evidence="1">
    <location>
        <begin position="1"/>
        <end position="92"/>
    </location>
</feature>
<evidence type="ECO:0000256" key="1">
    <source>
        <dbReference type="SAM" id="MobiDB-lite"/>
    </source>
</evidence>
<keyword evidence="3" id="KW-1185">Reference proteome</keyword>
<reference evidence="2 3" key="1">
    <citation type="journal article" date="2012" name="J. Bacteriol.">
        <title>Draft Genome Sequence of Oceaniovalibus guishaninsula JLT2003T.</title>
        <authorList>
            <person name="Tang K."/>
            <person name="Liu K."/>
            <person name="Jiao N."/>
        </authorList>
    </citation>
    <scope>NUCLEOTIDE SEQUENCE [LARGE SCALE GENOMIC DNA]</scope>
    <source>
        <strain evidence="2 3">JLT2003</strain>
    </source>
</reference>
<sequence length="138" mass="14359">MARERADLGFGDALDAFDPAEWAPDPAARARPEAAQTREIAARTGFRSREAGQGAAPVPPPAPMSGPVSAPVPGPAPEGQPRRRRTGRNAQFNLKARPETIAAFCAVADAQGWGLGETLEKAVALLQDAYGTDTAGRG</sequence>
<evidence type="ECO:0000313" key="2">
    <source>
        <dbReference type="EMBL" id="EKE43296.1"/>
    </source>
</evidence>
<feature type="compositionally biased region" description="Low complexity" evidence="1">
    <location>
        <begin position="16"/>
        <end position="39"/>
    </location>
</feature>
<dbReference type="Proteomes" id="UP000006765">
    <property type="component" value="Unassembled WGS sequence"/>
</dbReference>
<proteinExistence type="predicted"/>
<dbReference type="EMBL" id="AMGO01000067">
    <property type="protein sequence ID" value="EKE43296.1"/>
    <property type="molecule type" value="Genomic_DNA"/>
</dbReference>
<protein>
    <submittedName>
        <fullName evidence="2">Stability/partitioning determinant, putative</fullName>
    </submittedName>
</protein>